<feature type="compositionally biased region" description="Polar residues" evidence="2">
    <location>
        <begin position="73"/>
        <end position="85"/>
    </location>
</feature>
<keyword evidence="7" id="KW-1185">Reference proteome</keyword>
<evidence type="ECO:0000256" key="2">
    <source>
        <dbReference type="SAM" id="MobiDB-lite"/>
    </source>
</evidence>
<protein>
    <submittedName>
        <fullName evidence="6">Uncharacterized protein</fullName>
    </submittedName>
</protein>
<dbReference type="Gene3D" id="2.30.29.30">
    <property type="entry name" value="Pleckstrin-homology domain (PH domain)/Phosphotyrosine-binding domain (PTB)"/>
    <property type="match status" value="1"/>
</dbReference>
<dbReference type="PANTHER" id="PTHR46572:SF1">
    <property type="entry name" value="RHO1 GUANINE NUCLEOTIDE EXCHANGE FACTOR TUS1"/>
    <property type="match status" value="1"/>
</dbReference>
<dbReference type="InterPro" id="IPR001331">
    <property type="entry name" value="GDS_CDC24_CS"/>
</dbReference>
<comment type="caution">
    <text evidence="6">The sequence shown here is derived from an EMBL/GenBank/DDBJ whole genome shotgun (WGS) entry which is preliminary data.</text>
</comment>
<dbReference type="PROSITE" id="PS50010">
    <property type="entry name" value="DH_2"/>
    <property type="match status" value="1"/>
</dbReference>
<feature type="domain" description="CNH" evidence="5">
    <location>
        <begin position="597"/>
        <end position="912"/>
    </location>
</feature>
<evidence type="ECO:0000313" key="7">
    <source>
        <dbReference type="Proteomes" id="UP001215280"/>
    </source>
</evidence>
<reference evidence="6" key="1">
    <citation type="submission" date="2023-03" db="EMBL/GenBank/DDBJ databases">
        <title>Massive genome expansion in bonnet fungi (Mycena s.s.) driven by repeated elements and novel gene families across ecological guilds.</title>
        <authorList>
            <consortium name="Lawrence Berkeley National Laboratory"/>
            <person name="Harder C.B."/>
            <person name="Miyauchi S."/>
            <person name="Viragh M."/>
            <person name="Kuo A."/>
            <person name="Thoen E."/>
            <person name="Andreopoulos B."/>
            <person name="Lu D."/>
            <person name="Skrede I."/>
            <person name="Drula E."/>
            <person name="Henrissat B."/>
            <person name="Morin E."/>
            <person name="Kohler A."/>
            <person name="Barry K."/>
            <person name="LaButti K."/>
            <person name="Morin E."/>
            <person name="Salamov A."/>
            <person name="Lipzen A."/>
            <person name="Mereny Z."/>
            <person name="Hegedus B."/>
            <person name="Baldrian P."/>
            <person name="Stursova M."/>
            <person name="Weitz H."/>
            <person name="Taylor A."/>
            <person name="Grigoriev I.V."/>
            <person name="Nagy L.G."/>
            <person name="Martin F."/>
            <person name="Kauserud H."/>
        </authorList>
    </citation>
    <scope>NUCLEOTIDE SEQUENCE</scope>
    <source>
        <strain evidence="6">CBHHK188m</strain>
    </source>
</reference>
<dbReference type="GO" id="GO:0005085">
    <property type="term" value="F:guanyl-nucleotide exchange factor activity"/>
    <property type="evidence" value="ECO:0007669"/>
    <property type="project" value="UniProtKB-KW"/>
</dbReference>
<dbReference type="PROSITE" id="PS50003">
    <property type="entry name" value="PH_DOMAIN"/>
    <property type="match status" value="1"/>
</dbReference>
<sequence length="958" mass="107796">MNPQETWNMPPRHPTRPHVDIPTPRLPPAARPPENTQPSPGGYSFEVTPPPYTSWEDSEPPSSGTPRPRTHSLYEQPQNPLGRTVSASASGFMAFPEPQIYRSASVTSQNLGGQPLGHRHSRSDLGPAGLRLQRDPSVTSFMTTASGAYYANDDSDFYASGSADDHGSPNNELGPELHSDKGLHLFQTGALPDRDEEWYKLVPPETRDALGKREVQRQSVIFEVFKAEREYVFDLEAVREVFIDRLRSADPPVIRESFLNKFIYEVFGNLDQIIAHHQYMLAALFARQREQHPLVQSLSDIILDTALKEEFRTSYEVYIKNYPLAESRHRKELTQNQEYQAFVQSVSTDPRIRKRDLTTFLSRPVTRLPRLNLVLEQILKLTEDGHPDKETLPIILDILTSCVKSTQPGIEAAENKVKFWEFCQSLVFQKGELIDMDLYVDTRNLVRLAPVSRWNRTETGLSAAWADLTAVLLDNFFLLTREETRPNGAVKRYLVSRPIPLSYLRLGSFTAAPENRRDGLKLHTVYPFTIYHAASKSRRYTLHVSTEHERKRWYSVFQEAIGLHKIRQEANMWFEPHTLTDNFFRLPTVKVSGAKPTGRVTSAVPFASGERRFLAVGCFSGVYVGHREEEHFHKALAASNPTSIFAIETLVDKPFGRFIVHHDSSLVSYSLDILGRIGLEQADPKTLVASLEKHDPSNVMLSRIVRIAKRVLIVYASKRIFQTTLDLHVLEAVDSSGDAATPKRSSASSTRYFRPFGDPGFVAKDAHEITALVKTIAVSTQDRIVILNPTDLTRSAITFVPDFTDDSRNANMAALKKRLEGSKPLGLLRCSASELLVVYDSMGCYVTRHGVPSRSSGYIRWECKALSFASRGANVLLFSAGFIEIRSILTGLLVQVIEGQDIRLLHSSDDTMLVAMRGEHDDESGISEKIVDLQETAEIVAPRTASVQPPEMWDGWDM</sequence>
<dbReference type="InterPro" id="IPR035899">
    <property type="entry name" value="DBL_dom_sf"/>
</dbReference>
<evidence type="ECO:0000259" key="5">
    <source>
        <dbReference type="PROSITE" id="PS50219"/>
    </source>
</evidence>
<dbReference type="InterPro" id="IPR001180">
    <property type="entry name" value="CNH_dom"/>
</dbReference>
<feature type="domain" description="DH" evidence="4">
    <location>
        <begin position="216"/>
        <end position="409"/>
    </location>
</feature>
<organism evidence="6 7">
    <name type="scientific">Mycena maculata</name>
    <dbReference type="NCBI Taxonomy" id="230809"/>
    <lineage>
        <taxon>Eukaryota</taxon>
        <taxon>Fungi</taxon>
        <taxon>Dikarya</taxon>
        <taxon>Basidiomycota</taxon>
        <taxon>Agaricomycotina</taxon>
        <taxon>Agaricomycetes</taxon>
        <taxon>Agaricomycetidae</taxon>
        <taxon>Agaricales</taxon>
        <taxon>Marasmiineae</taxon>
        <taxon>Mycenaceae</taxon>
        <taxon>Mycena</taxon>
    </lineage>
</organism>
<evidence type="ECO:0000313" key="6">
    <source>
        <dbReference type="EMBL" id="KAJ7756435.1"/>
    </source>
</evidence>
<dbReference type="PROSITE" id="PS50219">
    <property type="entry name" value="CNH"/>
    <property type="match status" value="1"/>
</dbReference>
<dbReference type="Pfam" id="PF00780">
    <property type="entry name" value="CNH"/>
    <property type="match status" value="1"/>
</dbReference>
<feature type="domain" description="PH" evidence="3">
    <location>
        <begin position="444"/>
        <end position="562"/>
    </location>
</feature>
<evidence type="ECO:0000259" key="3">
    <source>
        <dbReference type="PROSITE" id="PS50003"/>
    </source>
</evidence>
<dbReference type="Gene3D" id="1.20.900.10">
    <property type="entry name" value="Dbl homology (DH) domain"/>
    <property type="match status" value="1"/>
</dbReference>
<dbReference type="SMART" id="SM00233">
    <property type="entry name" value="PH"/>
    <property type="match status" value="1"/>
</dbReference>
<dbReference type="InterPro" id="IPR001849">
    <property type="entry name" value="PH_domain"/>
</dbReference>
<dbReference type="CDD" id="cd00160">
    <property type="entry name" value="RhoGEF"/>
    <property type="match status" value="1"/>
</dbReference>
<evidence type="ECO:0000259" key="4">
    <source>
        <dbReference type="PROSITE" id="PS50010"/>
    </source>
</evidence>
<keyword evidence="1" id="KW-0344">Guanine-nucleotide releasing factor</keyword>
<dbReference type="PANTHER" id="PTHR46572">
    <property type="entry name" value="RHO1 GDP-GTP EXCHANGE PROTEIN 1-RELATED"/>
    <property type="match status" value="1"/>
</dbReference>
<dbReference type="Proteomes" id="UP001215280">
    <property type="component" value="Unassembled WGS sequence"/>
</dbReference>
<dbReference type="SMART" id="SM00036">
    <property type="entry name" value="CNH"/>
    <property type="match status" value="1"/>
</dbReference>
<dbReference type="InterPro" id="IPR052233">
    <property type="entry name" value="Rho-type_GEFs"/>
</dbReference>
<dbReference type="InterPro" id="IPR011993">
    <property type="entry name" value="PH-like_dom_sf"/>
</dbReference>
<proteinExistence type="predicted"/>
<evidence type="ECO:0000256" key="1">
    <source>
        <dbReference type="ARBA" id="ARBA00022658"/>
    </source>
</evidence>
<dbReference type="SUPFAM" id="SSF48065">
    <property type="entry name" value="DBL homology domain (DH-domain)"/>
    <property type="match status" value="1"/>
</dbReference>
<feature type="region of interest" description="Disordered" evidence="2">
    <location>
        <begin position="160"/>
        <end position="179"/>
    </location>
</feature>
<name>A0AAD7J508_9AGAR</name>
<feature type="region of interest" description="Disordered" evidence="2">
    <location>
        <begin position="108"/>
        <end position="130"/>
    </location>
</feature>
<dbReference type="SMART" id="SM00325">
    <property type="entry name" value="RhoGEF"/>
    <property type="match status" value="1"/>
</dbReference>
<dbReference type="SUPFAM" id="SSF50729">
    <property type="entry name" value="PH domain-like"/>
    <property type="match status" value="1"/>
</dbReference>
<dbReference type="Pfam" id="PF00621">
    <property type="entry name" value="RhoGEF"/>
    <property type="match status" value="1"/>
</dbReference>
<dbReference type="PROSITE" id="PS00741">
    <property type="entry name" value="DH_1"/>
    <property type="match status" value="1"/>
</dbReference>
<dbReference type="InterPro" id="IPR000219">
    <property type="entry name" value="DH_dom"/>
</dbReference>
<dbReference type="AlphaFoldDB" id="A0AAD7J508"/>
<dbReference type="GO" id="GO:0035556">
    <property type="term" value="P:intracellular signal transduction"/>
    <property type="evidence" value="ECO:0007669"/>
    <property type="project" value="InterPro"/>
</dbReference>
<accession>A0AAD7J508</accession>
<gene>
    <name evidence="6" type="ORF">DFH07DRAFT_820553</name>
</gene>
<feature type="region of interest" description="Disordered" evidence="2">
    <location>
        <begin position="1"/>
        <end position="85"/>
    </location>
</feature>
<dbReference type="EMBL" id="JARJLG010000061">
    <property type="protein sequence ID" value="KAJ7756435.1"/>
    <property type="molecule type" value="Genomic_DNA"/>
</dbReference>